<dbReference type="SUPFAM" id="SSF55729">
    <property type="entry name" value="Acyl-CoA N-acyltransferases (Nat)"/>
    <property type="match status" value="1"/>
</dbReference>
<dbReference type="HOGENOM" id="CLU_013985_16_0_9"/>
<dbReference type="PANTHER" id="PTHR43415:SF3">
    <property type="entry name" value="GNAT-FAMILY ACETYLTRANSFERASE"/>
    <property type="match status" value="1"/>
</dbReference>
<dbReference type="RefSeq" id="WP_005582433.1">
    <property type="nucleotide sequence ID" value="NZ_LT669839.1"/>
</dbReference>
<dbReference type="AlphaFoldDB" id="M1Z5N0"/>
<dbReference type="Gene3D" id="3.40.630.30">
    <property type="match status" value="1"/>
</dbReference>
<dbReference type="InterPro" id="IPR000182">
    <property type="entry name" value="GNAT_dom"/>
</dbReference>
<dbReference type="PROSITE" id="PS51186">
    <property type="entry name" value="GNAT"/>
    <property type="match status" value="1"/>
</dbReference>
<dbReference type="PANTHER" id="PTHR43415">
    <property type="entry name" value="SPERMIDINE N(1)-ACETYLTRANSFERASE"/>
    <property type="match status" value="1"/>
</dbReference>
<organism evidence="2 3">
    <name type="scientific">[Clostridium] ultunense Esp</name>
    <dbReference type="NCBI Taxonomy" id="1288971"/>
    <lineage>
        <taxon>Bacteria</taxon>
        <taxon>Bacillati</taxon>
        <taxon>Bacillota</taxon>
        <taxon>Tissierellia</taxon>
        <taxon>Tissierellales</taxon>
        <taxon>Tepidimicrobiaceae</taxon>
        <taxon>Schnuerera</taxon>
    </lineage>
</organism>
<name>M1Z5N0_9FIRM</name>
<reference evidence="2 3" key="1">
    <citation type="submission" date="2016-11" db="EMBL/GenBank/DDBJ databases">
        <authorList>
            <person name="Manzoor S."/>
        </authorList>
    </citation>
    <scope>NUCLEOTIDE SEQUENCE [LARGE SCALE GENOMIC DNA]</scope>
    <source>
        <strain evidence="2">Clostridium ultunense strain Esp</strain>
    </source>
</reference>
<evidence type="ECO:0000313" key="3">
    <source>
        <dbReference type="Proteomes" id="UP000245423"/>
    </source>
</evidence>
<feature type="domain" description="N-acetyltransferase" evidence="1">
    <location>
        <begin position="8"/>
        <end position="166"/>
    </location>
</feature>
<dbReference type="GO" id="GO:0016747">
    <property type="term" value="F:acyltransferase activity, transferring groups other than amino-acyl groups"/>
    <property type="evidence" value="ECO:0007669"/>
    <property type="project" value="InterPro"/>
</dbReference>
<dbReference type="OrthoDB" id="9795206at2"/>
<protein>
    <recommendedName>
        <fullName evidence="1">N-acetyltransferase domain-containing protein</fullName>
    </recommendedName>
</protein>
<accession>M1Z5N0</accession>
<keyword evidence="3" id="KW-1185">Reference proteome</keyword>
<dbReference type="Pfam" id="PF13302">
    <property type="entry name" value="Acetyltransf_3"/>
    <property type="match status" value="1"/>
</dbReference>
<sequence length="213" mass="25566">MEITGKRIRISPLKLEDAFFMKNWGTHENPLLSDYNLPSLSDEEIRKWYNYKTGEKNRKYYSVFNEGNRFIGYMGIKKIRRIFRDALLGIVFDPNYVNQGYGTEAITAFLEYYFNEMKMKKLYLEVVQFNKRALRCYEKSGFKIIDRYLDEFFDQRIDLIDPYFISEKSSFVIEGGKVYNYIYKMKVDKNTYLKAREEIDGQKIKNQTRSTID</sequence>
<evidence type="ECO:0000259" key="1">
    <source>
        <dbReference type="PROSITE" id="PS51186"/>
    </source>
</evidence>
<dbReference type="InterPro" id="IPR016181">
    <property type="entry name" value="Acyl_CoA_acyltransferase"/>
</dbReference>
<gene>
    <name evidence="2" type="ORF">CUESP1_0652</name>
</gene>
<dbReference type="Proteomes" id="UP000245423">
    <property type="component" value="Chromosome 1"/>
</dbReference>
<evidence type="ECO:0000313" key="2">
    <source>
        <dbReference type="EMBL" id="SHD76036.1"/>
    </source>
</evidence>
<dbReference type="CDD" id="cd04301">
    <property type="entry name" value="NAT_SF"/>
    <property type="match status" value="1"/>
</dbReference>
<proteinExistence type="predicted"/>
<dbReference type="EMBL" id="LT669839">
    <property type="protein sequence ID" value="SHD76036.1"/>
    <property type="molecule type" value="Genomic_DNA"/>
</dbReference>